<dbReference type="EMBL" id="CYRY02031155">
    <property type="protein sequence ID" value="VCX05368.1"/>
    <property type="molecule type" value="Genomic_DNA"/>
</dbReference>
<dbReference type="AlphaFoldDB" id="A0A9X9Q414"/>
<sequence length="32" mass="3783">MQLVTGRQHSRKRKVHWAQCHLHVRTGGKISF</sequence>
<comment type="caution">
    <text evidence="1">The sequence shown here is derived from an EMBL/GenBank/DDBJ whole genome shotgun (WGS) entry which is preliminary data.</text>
</comment>
<evidence type="ECO:0000313" key="1">
    <source>
        <dbReference type="EMBL" id="VCX05368.1"/>
    </source>
</evidence>
<proteinExistence type="predicted"/>
<name>A0A9X9Q414_GULGU</name>
<protein>
    <submittedName>
        <fullName evidence="1">Uncharacterized protein</fullName>
    </submittedName>
</protein>
<accession>A0A9X9Q414</accession>
<evidence type="ECO:0000313" key="2">
    <source>
        <dbReference type="Proteomes" id="UP000269945"/>
    </source>
</evidence>
<keyword evidence="2" id="KW-1185">Reference proteome</keyword>
<organism evidence="1 2">
    <name type="scientific">Gulo gulo</name>
    <name type="common">Wolverine</name>
    <name type="synonym">Gluton</name>
    <dbReference type="NCBI Taxonomy" id="48420"/>
    <lineage>
        <taxon>Eukaryota</taxon>
        <taxon>Metazoa</taxon>
        <taxon>Chordata</taxon>
        <taxon>Craniata</taxon>
        <taxon>Vertebrata</taxon>
        <taxon>Euteleostomi</taxon>
        <taxon>Mammalia</taxon>
        <taxon>Eutheria</taxon>
        <taxon>Laurasiatheria</taxon>
        <taxon>Carnivora</taxon>
        <taxon>Caniformia</taxon>
        <taxon>Musteloidea</taxon>
        <taxon>Mustelidae</taxon>
        <taxon>Guloninae</taxon>
        <taxon>Gulo</taxon>
    </lineage>
</organism>
<reference evidence="1 2" key="1">
    <citation type="submission" date="2018-10" db="EMBL/GenBank/DDBJ databases">
        <authorList>
            <person name="Ekblom R."/>
            <person name="Jareborg N."/>
        </authorList>
    </citation>
    <scope>NUCLEOTIDE SEQUENCE [LARGE SCALE GENOMIC DNA]</scope>
    <source>
        <tissue evidence="1">Muscle</tissue>
    </source>
</reference>
<gene>
    <name evidence="1" type="ORF">BN2614_LOCUS5</name>
</gene>
<dbReference type="Proteomes" id="UP000269945">
    <property type="component" value="Unassembled WGS sequence"/>
</dbReference>